<feature type="binding site" evidence="9">
    <location>
        <position position="146"/>
    </location>
    <ligand>
        <name>Zn(2+)</name>
        <dbReference type="ChEBI" id="CHEBI:29105"/>
    </ligand>
</feature>
<dbReference type="Gene3D" id="3.30.60.20">
    <property type="match status" value="1"/>
</dbReference>
<feature type="binding site" evidence="9">
    <location>
        <position position="181"/>
    </location>
    <ligand>
        <name>Zn(2+)</name>
        <dbReference type="ChEBI" id="CHEBI:29105"/>
    </ligand>
</feature>
<evidence type="ECO:0000256" key="12">
    <source>
        <dbReference type="RuleBase" id="RU000544"/>
    </source>
</evidence>
<dbReference type="HAMAP" id="MF_00124">
    <property type="entry name" value="Thymidine_kinase"/>
    <property type="match status" value="1"/>
</dbReference>
<dbReference type="GO" id="GO:0005524">
    <property type="term" value="F:ATP binding"/>
    <property type="evidence" value="ECO:0007669"/>
    <property type="project" value="UniProtKB-UniRule"/>
</dbReference>
<protein>
    <recommendedName>
        <fullName evidence="2 9">Thymidine kinase</fullName>
        <ecNumber evidence="2 9">2.7.1.21</ecNumber>
    </recommendedName>
</protein>
<dbReference type="SUPFAM" id="SSF52540">
    <property type="entry name" value="P-loop containing nucleoside triphosphate hydrolases"/>
    <property type="match status" value="1"/>
</dbReference>
<keyword evidence="4 9" id="KW-0237">DNA synthesis</keyword>
<evidence type="ECO:0000256" key="9">
    <source>
        <dbReference type="HAMAP-Rule" id="MF_00124"/>
    </source>
</evidence>
<dbReference type="Gene3D" id="3.40.50.300">
    <property type="entry name" value="P-loop containing nucleotide triphosphate hydrolases"/>
    <property type="match status" value="1"/>
</dbReference>
<evidence type="ECO:0000256" key="14">
    <source>
        <dbReference type="SAM" id="MobiDB-lite"/>
    </source>
</evidence>
<evidence type="ECO:0000256" key="7">
    <source>
        <dbReference type="ARBA" id="ARBA00022777"/>
    </source>
</evidence>
<evidence type="ECO:0000256" key="11">
    <source>
        <dbReference type="PIRSR" id="PIRSR035805-2"/>
    </source>
</evidence>
<keyword evidence="9" id="KW-0479">Metal-binding</keyword>
<evidence type="ECO:0000313" key="15">
    <source>
        <dbReference type="EMBL" id="MBU2693424.1"/>
    </source>
</evidence>
<dbReference type="PANTHER" id="PTHR11441">
    <property type="entry name" value="THYMIDINE KINASE"/>
    <property type="match status" value="1"/>
</dbReference>
<feature type="binding site" evidence="9">
    <location>
        <begin position="17"/>
        <end position="24"/>
    </location>
    <ligand>
        <name>ATP</name>
        <dbReference type="ChEBI" id="CHEBI:30616"/>
    </ligand>
</feature>
<evidence type="ECO:0000256" key="2">
    <source>
        <dbReference type="ARBA" id="ARBA00012118"/>
    </source>
</evidence>
<dbReference type="EC" id="2.7.1.21" evidence="2 9"/>
<organism evidence="15 16">
    <name type="scientific">Eiseniibacteriota bacterium</name>
    <dbReference type="NCBI Taxonomy" id="2212470"/>
    <lineage>
        <taxon>Bacteria</taxon>
        <taxon>Candidatus Eiseniibacteriota</taxon>
    </lineage>
</organism>
<name>A0A948S409_UNCEI</name>
<keyword evidence="3 9" id="KW-0963">Cytoplasm</keyword>
<feature type="region of interest" description="Disordered" evidence="14">
    <location>
        <begin position="188"/>
        <end position="210"/>
    </location>
</feature>
<evidence type="ECO:0000256" key="4">
    <source>
        <dbReference type="ARBA" id="ARBA00022634"/>
    </source>
</evidence>
<accession>A0A948S409</accession>
<dbReference type="EMBL" id="JAHJDP010000119">
    <property type="protein sequence ID" value="MBU2693424.1"/>
    <property type="molecule type" value="Genomic_DNA"/>
</dbReference>
<feature type="binding site" evidence="9">
    <location>
        <begin position="89"/>
        <end position="92"/>
    </location>
    <ligand>
        <name>ATP</name>
        <dbReference type="ChEBI" id="CHEBI:30616"/>
    </ligand>
</feature>
<dbReference type="InterPro" id="IPR001267">
    <property type="entry name" value="Thymidine_kinase"/>
</dbReference>
<comment type="caution">
    <text evidence="15">The sequence shown here is derived from an EMBL/GenBank/DDBJ whole genome shotgun (WGS) entry which is preliminary data.</text>
</comment>
<dbReference type="GO" id="GO:0071897">
    <property type="term" value="P:DNA biosynthetic process"/>
    <property type="evidence" value="ECO:0007669"/>
    <property type="project" value="UniProtKB-KW"/>
</dbReference>
<comment type="similarity">
    <text evidence="1 9 13">Belongs to the thymidine kinase family.</text>
</comment>
<keyword evidence="7 9" id="KW-0418">Kinase</keyword>
<dbReference type="Proteomes" id="UP000777784">
    <property type="component" value="Unassembled WGS sequence"/>
</dbReference>
<sequence length="210" mass="23599">MSHDLPRNTGWIEVICGSMFSGKTEELIRRLRRAQIAKQRVKIYKPVLDDRYAADYLVSHSQIKIPSIAIHKPQEILEGAEEADVLGIDEAQFFDDSLVSVCEYLADQGKRVIVAGLDQDYRAEPFDPMPQLLAVAEYITKTLAICVVCGNPANRTQRLSGGSERIVVGATQLYEARCRRCFKPPGKDEAELVERKDSKQGSSKTEREEK</sequence>
<gene>
    <name evidence="9" type="primary">tdk</name>
    <name evidence="15" type="ORF">KJ970_21105</name>
</gene>
<keyword evidence="5 9" id="KW-0808">Transferase</keyword>
<reference evidence="15" key="1">
    <citation type="submission" date="2021-05" db="EMBL/GenBank/DDBJ databases">
        <title>Energy efficiency and biological interactions define the core microbiome of deep oligotrophic groundwater.</title>
        <authorList>
            <person name="Mehrshad M."/>
            <person name="Lopez-Fernandez M."/>
            <person name="Bell E."/>
            <person name="Bernier-Latmani R."/>
            <person name="Bertilsson S."/>
            <person name="Dopson M."/>
        </authorList>
    </citation>
    <scope>NUCLEOTIDE SEQUENCE</scope>
    <source>
        <strain evidence="15">Modern_marine.mb.64</strain>
    </source>
</reference>
<evidence type="ECO:0000256" key="8">
    <source>
        <dbReference type="ARBA" id="ARBA00022840"/>
    </source>
</evidence>
<comment type="catalytic activity">
    <reaction evidence="9 12">
        <text>thymidine + ATP = dTMP + ADP + H(+)</text>
        <dbReference type="Rhea" id="RHEA:19129"/>
        <dbReference type="ChEBI" id="CHEBI:15378"/>
        <dbReference type="ChEBI" id="CHEBI:17748"/>
        <dbReference type="ChEBI" id="CHEBI:30616"/>
        <dbReference type="ChEBI" id="CHEBI:63528"/>
        <dbReference type="ChEBI" id="CHEBI:456216"/>
        <dbReference type="EC" id="2.7.1.21"/>
    </reaction>
</comment>
<dbReference type="InterPro" id="IPR027417">
    <property type="entry name" value="P-loop_NTPase"/>
</dbReference>
<feature type="binding site" evidence="11">
    <location>
        <position position="174"/>
    </location>
    <ligand>
        <name>substrate</name>
    </ligand>
</feature>
<dbReference type="NCBIfam" id="NF003296">
    <property type="entry name" value="PRK04296.1-1"/>
    <property type="match status" value="1"/>
</dbReference>
<evidence type="ECO:0000256" key="10">
    <source>
        <dbReference type="PIRSR" id="PIRSR035805-1"/>
    </source>
</evidence>
<dbReference type="AlphaFoldDB" id="A0A948S409"/>
<dbReference type="GO" id="GO:0005829">
    <property type="term" value="C:cytosol"/>
    <property type="evidence" value="ECO:0007669"/>
    <property type="project" value="TreeGrafter"/>
</dbReference>
<keyword evidence="6 9" id="KW-0547">Nucleotide-binding</keyword>
<keyword evidence="9" id="KW-0862">Zinc</keyword>
<keyword evidence="8 9" id="KW-0067">ATP-binding</keyword>
<dbReference type="SUPFAM" id="SSF57716">
    <property type="entry name" value="Glucocorticoid receptor-like (DNA-binding domain)"/>
    <property type="match status" value="1"/>
</dbReference>
<feature type="binding site" evidence="11">
    <location>
        <begin position="166"/>
        <end position="169"/>
    </location>
    <ligand>
        <name>substrate</name>
    </ligand>
</feature>
<dbReference type="PANTHER" id="PTHR11441:SF0">
    <property type="entry name" value="THYMIDINE KINASE, CYTOSOLIC"/>
    <property type="match status" value="1"/>
</dbReference>
<evidence type="ECO:0000256" key="13">
    <source>
        <dbReference type="RuleBase" id="RU004165"/>
    </source>
</evidence>
<dbReference type="FunFam" id="3.40.50.300:FF:000384">
    <property type="entry name" value="Thymidine kinase"/>
    <property type="match status" value="1"/>
</dbReference>
<dbReference type="Pfam" id="PF00265">
    <property type="entry name" value="TK"/>
    <property type="match status" value="1"/>
</dbReference>
<evidence type="ECO:0000256" key="5">
    <source>
        <dbReference type="ARBA" id="ARBA00022679"/>
    </source>
</evidence>
<feature type="binding site" evidence="9">
    <location>
        <position position="178"/>
    </location>
    <ligand>
        <name>Zn(2+)</name>
        <dbReference type="ChEBI" id="CHEBI:29105"/>
    </ligand>
</feature>
<comment type="subcellular location">
    <subcellularLocation>
        <location evidence="9">Cytoplasm</location>
    </subcellularLocation>
</comment>
<evidence type="ECO:0000256" key="3">
    <source>
        <dbReference type="ARBA" id="ARBA00022490"/>
    </source>
</evidence>
<dbReference type="GO" id="GO:0008270">
    <property type="term" value="F:zinc ion binding"/>
    <property type="evidence" value="ECO:0007669"/>
    <property type="project" value="UniProtKB-UniRule"/>
</dbReference>
<proteinExistence type="inferred from homology"/>
<feature type="binding site" evidence="9">
    <location>
        <position position="149"/>
    </location>
    <ligand>
        <name>Zn(2+)</name>
        <dbReference type="ChEBI" id="CHEBI:29105"/>
    </ligand>
</feature>
<evidence type="ECO:0000256" key="1">
    <source>
        <dbReference type="ARBA" id="ARBA00007587"/>
    </source>
</evidence>
<feature type="active site" description="Proton acceptor" evidence="9 10">
    <location>
        <position position="90"/>
    </location>
</feature>
<dbReference type="GO" id="GO:0046104">
    <property type="term" value="P:thymidine metabolic process"/>
    <property type="evidence" value="ECO:0007669"/>
    <property type="project" value="TreeGrafter"/>
</dbReference>
<evidence type="ECO:0000313" key="16">
    <source>
        <dbReference type="Proteomes" id="UP000777784"/>
    </source>
</evidence>
<evidence type="ECO:0000256" key="6">
    <source>
        <dbReference type="ARBA" id="ARBA00022741"/>
    </source>
</evidence>
<dbReference type="PIRSF" id="PIRSF035805">
    <property type="entry name" value="TK_cell"/>
    <property type="match status" value="1"/>
</dbReference>
<comment type="subunit">
    <text evidence="9">Homotetramer.</text>
</comment>
<dbReference type="GO" id="GO:0004797">
    <property type="term" value="F:thymidine kinase activity"/>
    <property type="evidence" value="ECO:0007669"/>
    <property type="project" value="UniProtKB-UniRule"/>
</dbReference>